<dbReference type="EMBL" id="RCHU02000005">
    <property type="protein sequence ID" value="KAL3591367.1"/>
    <property type="molecule type" value="Genomic_DNA"/>
</dbReference>
<comment type="caution">
    <text evidence="1">The sequence shown here is derived from an EMBL/GenBank/DDBJ whole genome shotgun (WGS) entry which is preliminary data.</text>
</comment>
<name>A0ACC4C857_POPAL</name>
<sequence length="108" mass="12534">MVASLTLVHDRYHEMRKSQTNDSKGRRDRLKFCRRWNLIGVPVDKFLVNLFYSSAKMIKNTCWAQVPTILNAFIFGLKKLQWLADLDYAFSLSTGTAKNPADVRLIMH</sequence>
<keyword evidence="2" id="KW-1185">Reference proteome</keyword>
<evidence type="ECO:0000313" key="1">
    <source>
        <dbReference type="EMBL" id="KAL3591367.1"/>
    </source>
</evidence>
<reference evidence="1 2" key="1">
    <citation type="journal article" date="2024" name="Plant Biotechnol. J.">
        <title>Genome and CRISPR/Cas9 system of a widespread forest tree (Populus alba) in the world.</title>
        <authorList>
            <person name="Liu Y.J."/>
            <person name="Jiang P.F."/>
            <person name="Han X.M."/>
            <person name="Li X.Y."/>
            <person name="Wang H.M."/>
            <person name="Wang Y.J."/>
            <person name="Wang X.X."/>
            <person name="Zeng Q.Y."/>
        </authorList>
    </citation>
    <scope>NUCLEOTIDE SEQUENCE [LARGE SCALE GENOMIC DNA]</scope>
    <source>
        <strain evidence="2">cv. PAL-ZL1</strain>
    </source>
</reference>
<evidence type="ECO:0000313" key="2">
    <source>
        <dbReference type="Proteomes" id="UP000309997"/>
    </source>
</evidence>
<organism evidence="1 2">
    <name type="scientific">Populus alba</name>
    <name type="common">White poplar</name>
    <dbReference type="NCBI Taxonomy" id="43335"/>
    <lineage>
        <taxon>Eukaryota</taxon>
        <taxon>Viridiplantae</taxon>
        <taxon>Streptophyta</taxon>
        <taxon>Embryophyta</taxon>
        <taxon>Tracheophyta</taxon>
        <taxon>Spermatophyta</taxon>
        <taxon>Magnoliopsida</taxon>
        <taxon>eudicotyledons</taxon>
        <taxon>Gunneridae</taxon>
        <taxon>Pentapetalae</taxon>
        <taxon>rosids</taxon>
        <taxon>fabids</taxon>
        <taxon>Malpighiales</taxon>
        <taxon>Salicaceae</taxon>
        <taxon>Saliceae</taxon>
        <taxon>Populus</taxon>
    </lineage>
</organism>
<protein>
    <submittedName>
        <fullName evidence="1">Uncharacterized protein</fullName>
    </submittedName>
</protein>
<dbReference type="Proteomes" id="UP000309997">
    <property type="component" value="Unassembled WGS sequence"/>
</dbReference>
<gene>
    <name evidence="1" type="ORF">D5086_010007</name>
</gene>
<proteinExistence type="predicted"/>
<accession>A0ACC4C857</accession>